<evidence type="ECO:0000259" key="1">
    <source>
        <dbReference type="Pfam" id="PF20041"/>
    </source>
</evidence>
<protein>
    <submittedName>
        <fullName evidence="2">RHS repeat-associated protein</fullName>
    </submittedName>
</protein>
<dbReference type="Gene3D" id="2.60.40.2700">
    <property type="match status" value="1"/>
</dbReference>
<sequence length="1848" mass="205335">MLTKIYGAFTNTKIINKIKIMKHPRILKRNIAKKLAGLYFILILLLGIITADRSSAQTSCTTTTGVIGDLYGFHLSSSETDGANNYFWFTTSAGAIQGANTNRDVTIKWVATGTANVQVTYNNRQGAQVVKCWVVTIYPKFQPGTITSSVTTAIYNEVFSYTNLVNSTAASGGITQGTSGPYYTYQWEKSTDNVNWTKIAGATDLNCTGSDIMTVKQYFRRSVNGVGFGVSNVIAVDIVQPFKAGRISSSQKISAGTTPAQLLAATAPSGGNGTYTYQWESSVDDNVWNAISGATGASYQPGGLSRTTYFRRKVMSGIQWLYSNTLQIMVDNGSGLNTPANNTSSTTAVKQSIPAYSGLNPDALATVSSYSISRPGVSSASQISGLDATKDYSKEIVYLDGLSRPVQSIYYKNSYNGKDVAAIDVYDEYGREQVHHLPYIAPTDASNGGKFRTDAAIQQPQYYNTLTGNQDDYYYTVDLLEESPVARKRKSIPAGKSFAGNNSGTSGQFRVNYDYDNVRIWTVGDNAGDMPSSTAIYSSGTLAVSVRTYAHHNKEYQFTDKSGKVVMTSVMNDADNEGEGLRTYYVYDDLGNLRYIIPPLAVKYCSSSNNWDFAVSTVSSNILKELCFKYVYDEKGRVVAKEIPGVNGPVYLVYDVRNRLVFAQDIGLRNRGLGEWYLYFYDGLDRPVMTALYKNPTATKESLQTMMNTITGASMVTSPLAADLIIDGSTPFASNYVATNSITFLPEYTSPDNAGFTAEIVPAGTGIIVNNPSANITGYEALQITYYDNYDWSGAKTFNTSYLLDAGTNPNPVAVSPAKNSLGRLTGTRTKVLGTDQWLSHTIYYDDHGRIIQVADDNISGGTDVATRQYDFSGKTLSTYLSHKNPKSAANPEIQLQRRYEYTSNGWLSRIYQTILNSSNAQPKLLSEFTYDEAGRIKTSTLGALETMNYDYTLHGQLKGINAEYARNKSTNHYFGMELFYENGFSAPRLDGNTSGVTWRRKGDPDEWHAYGYTFDNVSRLTKADYTQNTSGNWTNDVADYKVSVPQYDENGNIKTMKQDGMLAGSVKTGVDDLTYFNKNSEYSNQLSGVTDVQGDKKQGDFKNYSGRTGTEDYSYDLSGNLIKDKNRGISIAYNYLVNKPEKITFDNDPNKSITYVYNAGGDKLQRIIKDGTSTITYDYVSGFIYKNNILMLFPTPNGRVRRNASGDFVYDYFIADHLGNTRTVITEETNEIYYKATHEDNPQPAPAIPERDLFTFPKNVDNIPTTNKFYDYNGTNRKFIKLNNNDPDRRIGTAKVLKVMAGDVVNMGVMSYYPVNSAANNVNNQPVNLILDQLINLILGPVSVFPNGKGNIVQSNSNGLLLNRDDFSNYLTSTQNDNPTSTVPKAYLNYVLFDEKFKMVAGGAVRVSTPDVVAPLTANLNVNKNGFLYIYVSNESPSDVYFDDLSIRHTTGHLLQEDSYYPFGLQIRSLSSMALNRLQNDYLYNGIEKISEFDLEIYDALYRNSDPQIGRWMQVDPRAESYFGISPYNSNFNNPVGFTDPLGDEPPGDDPPAWLKLLWPNARYENGIITLSEVTVKGTSPFLRVVSDFSVHFVTNDYYGIAMKYLKARSTRTDRPSRDNLVPADIRPLPTSAPKAIPKPDITVTEPKQTFIQADDDYYCEPCKEEGRRIASEREYNRRLFETEQGGNYLVVKTAVEAAAWEFAMHKVIQGATYLGIGFLGGDFFAEYLGGSFRGNGVHVAEGALEYTMEEAAMAREFGLYPETISIKDGVANLPIGWMDRMKPAAVRMLKEMLKRNGAKYAMIDSGPIIRDDIIQSYEYMRQFKGEIYGLKIYKVNDYTYVFFGEL</sequence>
<dbReference type="Gene3D" id="2.180.10.10">
    <property type="entry name" value="RHS repeat-associated core"/>
    <property type="match status" value="2"/>
</dbReference>
<evidence type="ECO:0000313" key="2">
    <source>
        <dbReference type="EMBL" id="PSL30041.1"/>
    </source>
</evidence>
<dbReference type="EMBL" id="PYGK01000006">
    <property type="protein sequence ID" value="PSL30041.1"/>
    <property type="molecule type" value="Genomic_DNA"/>
</dbReference>
<proteinExistence type="predicted"/>
<dbReference type="NCBIfam" id="TIGR03696">
    <property type="entry name" value="Rhs_assc_core"/>
    <property type="match status" value="1"/>
</dbReference>
<dbReference type="Proteomes" id="UP000240978">
    <property type="component" value="Unassembled WGS sequence"/>
</dbReference>
<feature type="domain" description="DUF6443" evidence="1">
    <location>
        <begin position="386"/>
        <end position="506"/>
    </location>
</feature>
<name>A0A2P8G7T1_9BACT</name>
<reference evidence="2 3" key="1">
    <citation type="submission" date="2018-03" db="EMBL/GenBank/DDBJ databases">
        <title>Genomic Encyclopedia of Archaeal and Bacterial Type Strains, Phase II (KMG-II): from individual species to whole genera.</title>
        <authorList>
            <person name="Goeker M."/>
        </authorList>
    </citation>
    <scope>NUCLEOTIDE SEQUENCE [LARGE SCALE GENOMIC DNA]</scope>
    <source>
        <strain evidence="2 3">DSM 18107</strain>
    </source>
</reference>
<keyword evidence="3" id="KW-1185">Reference proteome</keyword>
<dbReference type="Pfam" id="PF20041">
    <property type="entry name" value="DUF6443"/>
    <property type="match status" value="1"/>
</dbReference>
<comment type="caution">
    <text evidence="2">The sequence shown here is derived from an EMBL/GenBank/DDBJ whole genome shotgun (WGS) entry which is preliminary data.</text>
</comment>
<organism evidence="2 3">
    <name type="scientific">Chitinophaga ginsengisoli</name>
    <dbReference type="NCBI Taxonomy" id="363837"/>
    <lineage>
        <taxon>Bacteria</taxon>
        <taxon>Pseudomonadati</taxon>
        <taxon>Bacteroidota</taxon>
        <taxon>Chitinophagia</taxon>
        <taxon>Chitinophagales</taxon>
        <taxon>Chitinophagaceae</taxon>
        <taxon>Chitinophaga</taxon>
    </lineage>
</organism>
<evidence type="ECO:0000313" key="3">
    <source>
        <dbReference type="Proteomes" id="UP000240978"/>
    </source>
</evidence>
<gene>
    <name evidence="2" type="ORF">CLV42_106378</name>
</gene>
<dbReference type="OrthoDB" id="609074at2"/>
<accession>A0A2P8G7T1</accession>
<dbReference type="InterPro" id="IPR022385">
    <property type="entry name" value="Rhs_assc_core"/>
</dbReference>
<dbReference type="InterPro" id="IPR045619">
    <property type="entry name" value="DUF6443"/>
</dbReference>